<proteinExistence type="predicted"/>
<protein>
    <submittedName>
        <fullName evidence="1">Uncharacterized protein</fullName>
    </submittedName>
</protein>
<sequence length="248" mass="28915">MCWWVYNIKYIFIFLSLLIFLFSSFSSMGYSEEKEKKCVPVLLLADYYGPKDIFLKEVRSAVKDDSFFSNLGEIKFVDPREAKMHIAVGKNVKVDEFSKKVLLDRSHGPLNERIVKNILAKYNASKLYVFSFFDTNPVSPMGLKPINPLRYVYVVTDRLKRLSQGWVEVDAWLEVYNKEGRLIYPEGEKQIPSKKDLEGTIVSYNDLYDGITGRRVWPIWPDTKPFKIYFNSDQSSEVNMLIKELTPQ</sequence>
<dbReference type="AlphaFoldDB" id="A0A2R4W1D6"/>
<keyword evidence="2" id="KW-1185">Reference proteome</keyword>
<dbReference type="KEGG" id="taci:TDSAC_1143"/>
<dbReference type="Proteomes" id="UP000244792">
    <property type="component" value="Chromosome"/>
</dbReference>
<reference evidence="1 2" key="1">
    <citation type="submission" date="2017-04" db="EMBL/GenBank/DDBJ databases">
        <title>Genomic insights into metabolism of Thermodesulfobium acidiphilum.</title>
        <authorList>
            <person name="Toshchakov S.V."/>
            <person name="Frolov E.N."/>
            <person name="Kublanov I.V."/>
            <person name="Samarov N.I."/>
            <person name="Novikov A."/>
            <person name="Lebedinsky A.V."/>
            <person name="Bonch-Osmolovskaya E.A."/>
            <person name="Chernyh N.A."/>
        </authorList>
    </citation>
    <scope>NUCLEOTIDE SEQUENCE [LARGE SCALE GENOMIC DNA]</scope>
    <source>
        <strain evidence="1 2">3127-1</strain>
    </source>
</reference>
<gene>
    <name evidence="1" type="ORF">TDSAC_1143</name>
</gene>
<dbReference type="EMBL" id="CP020921">
    <property type="protein sequence ID" value="AWB10488.1"/>
    <property type="molecule type" value="Genomic_DNA"/>
</dbReference>
<organism evidence="1 2">
    <name type="scientific">Thermodesulfobium acidiphilum</name>
    <dbReference type="NCBI Taxonomy" id="1794699"/>
    <lineage>
        <taxon>Bacteria</taxon>
        <taxon>Pseudomonadati</taxon>
        <taxon>Thermodesulfobiota</taxon>
        <taxon>Thermodesulfobiia</taxon>
        <taxon>Thermodesulfobiales</taxon>
        <taxon>Thermodesulfobiaceae</taxon>
        <taxon>Thermodesulfobium</taxon>
    </lineage>
</organism>
<name>A0A2R4W1D6_THEAF</name>
<accession>A0A2R4W1D6</accession>
<evidence type="ECO:0000313" key="1">
    <source>
        <dbReference type="EMBL" id="AWB10488.1"/>
    </source>
</evidence>
<evidence type="ECO:0000313" key="2">
    <source>
        <dbReference type="Proteomes" id="UP000244792"/>
    </source>
</evidence>